<sequence length="440" mass="46894">MISINSRTSLLTDHYELTMLQAALHSGAASRPSVFEAFARRLPDGRRYGIVGGTGRLLEGIANFRFSELELGFLEQNQVVNRQTLDFLANFRFSGSIYGYAEGEAYFPNSPILIVESSFAEACILETYILSVLNHDSAIASAASRMTSAASGRPCIEMGSRRTHEEAAVAAARAAVIVGFTATSNLEAGLRYGVKTVGTAAHSFTLLHDSERDAFRAQLESQGRGTTLLVDTYDVVSAVRTAVELAGPELGAVRLDSGDLIAQAHEVRALLDSLGNENTRIVVTSDLDEYAIAALAAAPVDSYGVGTSLVTGSGAPTAGMVYKLVSRAGADGQFVSVAKAAKNKTSVGGRKYALRRRSPQGVAVAEVVGIGHRPQDDGDDRALMHEFMIDGVLQEGWTGAAGVSRAASQYQESIAELPSSWRRLQKGEPVIPTEYESHES</sequence>
<keyword evidence="4" id="KW-0597">Phosphoprotein</keyword>
<dbReference type="PANTHER" id="PTHR11098">
    <property type="entry name" value="NICOTINATE PHOSPHORIBOSYLTRANSFERASE"/>
    <property type="match status" value="1"/>
</dbReference>
<dbReference type="UniPathway" id="UPA00253">
    <property type="reaction ID" value="UER00457"/>
</dbReference>
<keyword evidence="11" id="KW-0328">Glycosyltransferase</keyword>
<dbReference type="InterPro" id="IPR007229">
    <property type="entry name" value="Nic_PRibTrfase-Fam"/>
</dbReference>
<name>A0A7Y9LSH3_9MICC</name>
<evidence type="ECO:0000256" key="9">
    <source>
        <dbReference type="RuleBase" id="RU365100"/>
    </source>
</evidence>
<dbReference type="EC" id="6.3.4.21" evidence="3 9"/>
<dbReference type="InterPro" id="IPR006405">
    <property type="entry name" value="Nic_PRibTrfase_pncB"/>
</dbReference>
<feature type="domain" description="Nicotinate phosphoribosyltransferase N-terminal" evidence="10">
    <location>
        <begin position="10"/>
        <end position="134"/>
    </location>
</feature>
<evidence type="ECO:0000256" key="8">
    <source>
        <dbReference type="ARBA" id="ARBA00048668"/>
    </source>
</evidence>
<evidence type="ECO:0000256" key="6">
    <source>
        <dbReference type="ARBA" id="ARBA00022642"/>
    </source>
</evidence>
<dbReference type="InterPro" id="IPR036068">
    <property type="entry name" value="Nicotinate_pribotase-like_C"/>
</dbReference>
<keyword evidence="6 9" id="KW-0662">Pyridine nucleotide biosynthesis</keyword>
<dbReference type="AlphaFoldDB" id="A0A7Y9LSH3"/>
<evidence type="ECO:0000259" key="10">
    <source>
        <dbReference type="Pfam" id="PF17767"/>
    </source>
</evidence>
<dbReference type="InterPro" id="IPR040727">
    <property type="entry name" value="NAPRTase_N"/>
</dbReference>
<accession>A0A7Y9LSH3</accession>
<dbReference type="EMBL" id="JACBYQ010000001">
    <property type="protein sequence ID" value="NYE94780.1"/>
    <property type="molecule type" value="Genomic_DNA"/>
</dbReference>
<dbReference type="GO" id="GO:0005829">
    <property type="term" value="C:cytosol"/>
    <property type="evidence" value="ECO:0007669"/>
    <property type="project" value="TreeGrafter"/>
</dbReference>
<keyword evidence="12" id="KW-1185">Reference proteome</keyword>
<evidence type="ECO:0000256" key="7">
    <source>
        <dbReference type="ARBA" id="ARBA00022679"/>
    </source>
</evidence>
<dbReference type="GO" id="GO:0016757">
    <property type="term" value="F:glycosyltransferase activity"/>
    <property type="evidence" value="ECO:0007669"/>
    <property type="project" value="UniProtKB-KW"/>
</dbReference>
<dbReference type="Pfam" id="PF17767">
    <property type="entry name" value="NAPRTase_N"/>
    <property type="match status" value="1"/>
</dbReference>
<organism evidence="11 12">
    <name type="scientific">Psychromicrobium silvestre</name>
    <dbReference type="NCBI Taxonomy" id="1645614"/>
    <lineage>
        <taxon>Bacteria</taxon>
        <taxon>Bacillati</taxon>
        <taxon>Actinomycetota</taxon>
        <taxon>Actinomycetes</taxon>
        <taxon>Micrococcales</taxon>
        <taxon>Micrococcaceae</taxon>
        <taxon>Psychromicrobium</taxon>
    </lineage>
</organism>
<comment type="PTM">
    <text evidence="9">Transiently phosphorylated on a His residue during the reaction cycle. Phosphorylation strongly increases the affinity for substrates and increases the rate of nicotinate D-ribonucleotide production. Dephosphorylation regenerates the low-affinity form of the enzyme, leading to product release.</text>
</comment>
<dbReference type="Proteomes" id="UP000521748">
    <property type="component" value="Unassembled WGS sequence"/>
</dbReference>
<reference evidence="11 12" key="1">
    <citation type="submission" date="2020-07" db="EMBL/GenBank/DDBJ databases">
        <title>Sequencing the genomes of 1000 actinobacteria strains.</title>
        <authorList>
            <person name="Klenk H.-P."/>
        </authorList>
    </citation>
    <scope>NUCLEOTIDE SEQUENCE [LARGE SCALE GENOMIC DNA]</scope>
    <source>
        <strain evidence="11 12">DSM 102047</strain>
    </source>
</reference>
<comment type="similarity">
    <text evidence="2 9">Belongs to the NAPRTase family.</text>
</comment>
<proteinExistence type="inferred from homology"/>
<evidence type="ECO:0000256" key="5">
    <source>
        <dbReference type="ARBA" id="ARBA00022598"/>
    </source>
</evidence>
<dbReference type="InterPro" id="IPR013785">
    <property type="entry name" value="Aldolase_TIM"/>
</dbReference>
<comment type="function">
    <text evidence="9">Catalyzes the first step in the biosynthesis of NAD from nicotinic acid, the ATP-dependent synthesis of beta-nicotinate D-ribonucleotide from nicotinate and 5-phospho-D-ribose 1-phosphate.</text>
</comment>
<evidence type="ECO:0000256" key="2">
    <source>
        <dbReference type="ARBA" id="ARBA00010897"/>
    </source>
</evidence>
<protein>
    <recommendedName>
        <fullName evidence="3 9">Nicotinate phosphoribosyltransferase</fullName>
        <ecNumber evidence="3 9">6.3.4.21</ecNumber>
    </recommendedName>
</protein>
<evidence type="ECO:0000256" key="1">
    <source>
        <dbReference type="ARBA" id="ARBA00004952"/>
    </source>
</evidence>
<gene>
    <name evidence="11" type="ORF">FHU41_001001</name>
</gene>
<comment type="caution">
    <text evidence="11">The sequence shown here is derived from an EMBL/GenBank/DDBJ whole genome shotgun (WGS) entry which is preliminary data.</text>
</comment>
<dbReference type="RefSeq" id="WP_343046246.1">
    <property type="nucleotide sequence ID" value="NZ_JACBYQ010000001.1"/>
</dbReference>
<dbReference type="GO" id="GO:0004516">
    <property type="term" value="F:nicotinate phosphoribosyltransferase activity"/>
    <property type="evidence" value="ECO:0007669"/>
    <property type="project" value="UniProtKB-UniRule"/>
</dbReference>
<dbReference type="Gene3D" id="3.20.140.10">
    <property type="entry name" value="nicotinate phosphoribosyltransferase"/>
    <property type="match status" value="1"/>
</dbReference>
<dbReference type="NCBIfam" id="NF009131">
    <property type="entry name" value="PRK12484.1"/>
    <property type="match status" value="1"/>
</dbReference>
<comment type="pathway">
    <text evidence="1 9">Cofactor biosynthesis; NAD(+) biosynthesis; nicotinate D-ribonucleotide from nicotinate: step 1/1.</text>
</comment>
<evidence type="ECO:0000256" key="3">
    <source>
        <dbReference type="ARBA" id="ARBA00013236"/>
    </source>
</evidence>
<keyword evidence="5 9" id="KW-0436">Ligase</keyword>
<comment type="catalytic activity">
    <reaction evidence="8 9">
        <text>5-phospho-alpha-D-ribose 1-diphosphate + nicotinate + ATP + H2O = nicotinate beta-D-ribonucleotide + ADP + phosphate + diphosphate</text>
        <dbReference type="Rhea" id="RHEA:36163"/>
        <dbReference type="ChEBI" id="CHEBI:15377"/>
        <dbReference type="ChEBI" id="CHEBI:30616"/>
        <dbReference type="ChEBI" id="CHEBI:32544"/>
        <dbReference type="ChEBI" id="CHEBI:33019"/>
        <dbReference type="ChEBI" id="CHEBI:43474"/>
        <dbReference type="ChEBI" id="CHEBI:57502"/>
        <dbReference type="ChEBI" id="CHEBI:58017"/>
        <dbReference type="ChEBI" id="CHEBI:456216"/>
        <dbReference type="EC" id="6.3.4.21"/>
    </reaction>
</comment>
<keyword evidence="7 9" id="KW-0808">Transferase</keyword>
<evidence type="ECO:0000313" key="11">
    <source>
        <dbReference type="EMBL" id="NYE94780.1"/>
    </source>
</evidence>
<dbReference type="SUPFAM" id="SSF54675">
    <property type="entry name" value="Nicotinate/Quinolinate PRTase N-terminal domain-like"/>
    <property type="match status" value="1"/>
</dbReference>
<evidence type="ECO:0000256" key="4">
    <source>
        <dbReference type="ARBA" id="ARBA00022553"/>
    </source>
</evidence>
<dbReference type="SUPFAM" id="SSF51690">
    <property type="entry name" value="Nicotinate/Quinolinate PRTase C-terminal domain-like"/>
    <property type="match status" value="1"/>
</dbReference>
<evidence type="ECO:0000313" key="12">
    <source>
        <dbReference type="Proteomes" id="UP000521748"/>
    </source>
</evidence>
<dbReference type="PANTHER" id="PTHR11098:SF8">
    <property type="entry name" value="NICOTINATE PHOSPHORIBOSYLTRANSFERASE PNCB1"/>
    <property type="match status" value="1"/>
</dbReference>
<dbReference type="PIRSF" id="PIRSF000484">
    <property type="entry name" value="NAPRT"/>
    <property type="match status" value="1"/>
</dbReference>
<dbReference type="NCBIfam" id="TIGR01513">
    <property type="entry name" value="NAPRTase_put"/>
    <property type="match status" value="1"/>
</dbReference>
<dbReference type="GO" id="GO:0034355">
    <property type="term" value="P:NAD+ biosynthetic process via the salvage pathway"/>
    <property type="evidence" value="ECO:0007669"/>
    <property type="project" value="TreeGrafter"/>
</dbReference>
<dbReference type="Gene3D" id="3.20.20.70">
    <property type="entry name" value="Aldolase class I"/>
    <property type="match status" value="1"/>
</dbReference>
<dbReference type="NCBIfam" id="NF006698">
    <property type="entry name" value="PRK09243.1-5"/>
    <property type="match status" value="1"/>
</dbReference>